<evidence type="ECO:0000256" key="1">
    <source>
        <dbReference type="ARBA" id="ARBA00005046"/>
    </source>
</evidence>
<dbReference type="CDD" id="cd00756">
    <property type="entry name" value="MoaE"/>
    <property type="match status" value="1"/>
</dbReference>
<comment type="catalytic activity">
    <reaction evidence="8">
        <text>2 [molybdopterin-synthase sulfur-carrier protein]-C-terminal-Gly-aminoethanethioate + cyclic pyranopterin phosphate + H2O = molybdopterin + 2 [molybdopterin-synthase sulfur-carrier protein]-C-terminal Gly-Gly + 2 H(+)</text>
        <dbReference type="Rhea" id="RHEA:26333"/>
        <dbReference type="Rhea" id="RHEA-COMP:12202"/>
        <dbReference type="Rhea" id="RHEA-COMP:19907"/>
        <dbReference type="ChEBI" id="CHEBI:15377"/>
        <dbReference type="ChEBI" id="CHEBI:15378"/>
        <dbReference type="ChEBI" id="CHEBI:58698"/>
        <dbReference type="ChEBI" id="CHEBI:59648"/>
        <dbReference type="ChEBI" id="CHEBI:90778"/>
        <dbReference type="ChEBI" id="CHEBI:232372"/>
        <dbReference type="EC" id="2.8.1.12"/>
    </reaction>
</comment>
<comment type="similarity">
    <text evidence="2">Belongs to the MoaE family.</text>
</comment>
<dbReference type="Gene3D" id="3.90.1170.40">
    <property type="entry name" value="Molybdopterin biosynthesis MoaE subunit"/>
    <property type="match status" value="1"/>
</dbReference>
<evidence type="ECO:0000256" key="4">
    <source>
        <dbReference type="ARBA" id="ARBA00022679"/>
    </source>
</evidence>
<reference evidence="14 15" key="1">
    <citation type="submission" date="2019-11" db="EMBL/GenBank/DDBJ databases">
        <authorList>
            <person name="Li J."/>
        </authorList>
    </citation>
    <scope>NUCLEOTIDE SEQUENCE [LARGE SCALE GENOMIC DNA]</scope>
    <source>
        <strain evidence="14 15">MF47</strain>
    </source>
</reference>
<evidence type="ECO:0000256" key="7">
    <source>
        <dbReference type="ARBA" id="ARBA00026066"/>
    </source>
</evidence>
<dbReference type="EC" id="2.8.1.12" evidence="3"/>
<dbReference type="KEGG" id="aef:GEV26_03820"/>
<evidence type="ECO:0000256" key="8">
    <source>
        <dbReference type="ARBA" id="ARBA00049878"/>
    </source>
</evidence>
<dbReference type="EMBL" id="CP045737">
    <property type="protein sequence ID" value="QGG40561.1"/>
    <property type="molecule type" value="Genomic_DNA"/>
</dbReference>
<evidence type="ECO:0000256" key="3">
    <source>
        <dbReference type="ARBA" id="ARBA00011950"/>
    </source>
</evidence>
<organism evidence="14 15">
    <name type="scientific">Aeromicrobium yanjiei</name>
    <dbReference type="NCBI Taxonomy" id="2662028"/>
    <lineage>
        <taxon>Bacteria</taxon>
        <taxon>Bacillati</taxon>
        <taxon>Actinomycetota</taxon>
        <taxon>Actinomycetes</taxon>
        <taxon>Propionibacteriales</taxon>
        <taxon>Nocardioidaceae</taxon>
        <taxon>Aeromicrobium</taxon>
    </lineage>
</organism>
<evidence type="ECO:0000256" key="12">
    <source>
        <dbReference type="ARBA" id="ARBA00080680"/>
    </source>
</evidence>
<dbReference type="GO" id="GO:0030366">
    <property type="term" value="F:molybdopterin synthase activity"/>
    <property type="evidence" value="ECO:0007669"/>
    <property type="project" value="UniProtKB-EC"/>
</dbReference>
<dbReference type="AlphaFoldDB" id="A0A5Q2MFW0"/>
<keyword evidence="15" id="KW-1185">Reference proteome</keyword>
<evidence type="ECO:0000256" key="13">
    <source>
        <dbReference type="ARBA" id="ARBA00080739"/>
    </source>
</evidence>
<dbReference type="InterPro" id="IPR036563">
    <property type="entry name" value="MoaE_sf"/>
</dbReference>
<dbReference type="PANTHER" id="PTHR23404">
    <property type="entry name" value="MOLYBDOPTERIN SYNTHASE RELATED"/>
    <property type="match status" value="1"/>
</dbReference>
<dbReference type="Pfam" id="PF02391">
    <property type="entry name" value="MoaE"/>
    <property type="match status" value="1"/>
</dbReference>
<dbReference type="GO" id="GO:0006777">
    <property type="term" value="P:Mo-molybdopterin cofactor biosynthetic process"/>
    <property type="evidence" value="ECO:0007669"/>
    <property type="project" value="UniProtKB-KW"/>
</dbReference>
<gene>
    <name evidence="14" type="ORF">GEV26_03820</name>
</gene>
<evidence type="ECO:0000256" key="10">
    <source>
        <dbReference type="ARBA" id="ARBA00076955"/>
    </source>
</evidence>
<name>A0A5Q2MFW0_9ACTN</name>
<comment type="subunit">
    <text evidence="7">Heterotetramer of 2 MoaD subunits and 2 MoaE subunits. Also stable as homodimer. The enzyme changes between these two forms during catalysis.</text>
</comment>
<dbReference type="RefSeq" id="WP_153651832.1">
    <property type="nucleotide sequence ID" value="NZ_CP045737.1"/>
</dbReference>
<dbReference type="Proteomes" id="UP000392064">
    <property type="component" value="Chromosome"/>
</dbReference>
<keyword evidence="4" id="KW-0808">Transferase</keyword>
<proteinExistence type="inferred from homology"/>
<evidence type="ECO:0000313" key="14">
    <source>
        <dbReference type="EMBL" id="QGG40561.1"/>
    </source>
</evidence>
<dbReference type="FunFam" id="3.90.1170.40:FF:000004">
    <property type="entry name" value="Molybdopterin biosynthesis protein MoeE"/>
    <property type="match status" value="1"/>
</dbReference>
<protein>
    <recommendedName>
        <fullName evidence="9">Molybdopterin synthase catalytic subunit 1</fullName>
        <ecNumber evidence="3">2.8.1.12</ecNumber>
    </recommendedName>
    <alternativeName>
        <fullName evidence="13">MPT synthase subunit 2 1</fullName>
    </alternativeName>
    <alternativeName>
        <fullName evidence="10">Molybdenum cofactor biosynthesis protein E 1</fullName>
    </alternativeName>
    <alternativeName>
        <fullName evidence="11">Molybdopterin-converting factor large subunit 1</fullName>
    </alternativeName>
    <alternativeName>
        <fullName evidence="12">Molybdopterin-converting factor subunit 2 1</fullName>
    </alternativeName>
</protein>
<evidence type="ECO:0000256" key="11">
    <source>
        <dbReference type="ARBA" id="ARBA00078352"/>
    </source>
</evidence>
<accession>A0A5Q2MFW0</accession>
<evidence type="ECO:0000256" key="5">
    <source>
        <dbReference type="ARBA" id="ARBA00023150"/>
    </source>
</evidence>
<comment type="pathway">
    <text evidence="1">Cofactor biosynthesis; molybdopterin biosynthesis.</text>
</comment>
<dbReference type="SUPFAM" id="SSF54690">
    <property type="entry name" value="Molybdopterin synthase subunit MoaE"/>
    <property type="match status" value="1"/>
</dbReference>
<evidence type="ECO:0000256" key="9">
    <source>
        <dbReference type="ARBA" id="ARBA00072424"/>
    </source>
</evidence>
<comment type="function">
    <text evidence="6">Converts molybdopterin precursor Z into molybdopterin. This requires the incorporation of two sulfur atoms into precursor Z to generate a dithiolene group. The sulfur is provided by MoaD.</text>
</comment>
<sequence length="140" mass="14814">MTAVRLIDIRETPLSLDEVYAAVSDPTAGGTCLFVGTVRDHDGGQGVSALGYSSHPTAVARLQEVAERIAAECDVVALAGVHRVGDLTIGDLAVVVAASAAHRAQAFEACRRLIDELKADVPVWKHQTFTSGDSEWVHHA</sequence>
<evidence type="ECO:0000313" key="15">
    <source>
        <dbReference type="Proteomes" id="UP000392064"/>
    </source>
</evidence>
<evidence type="ECO:0000256" key="2">
    <source>
        <dbReference type="ARBA" id="ARBA00005426"/>
    </source>
</evidence>
<evidence type="ECO:0000256" key="6">
    <source>
        <dbReference type="ARBA" id="ARBA00025448"/>
    </source>
</evidence>
<dbReference type="InterPro" id="IPR003448">
    <property type="entry name" value="Mopterin_biosynth_MoaE"/>
</dbReference>
<keyword evidence="5" id="KW-0501">Molybdenum cofactor biosynthesis</keyword>